<name>A0A9D4WV86_PEA</name>
<feature type="compositionally biased region" description="Polar residues" evidence="1">
    <location>
        <begin position="277"/>
        <end position="288"/>
    </location>
</feature>
<feature type="compositionally biased region" description="Polar residues" evidence="1">
    <location>
        <begin position="234"/>
        <end position="248"/>
    </location>
</feature>
<keyword evidence="3" id="KW-1185">Reference proteome</keyword>
<evidence type="ECO:0000313" key="2">
    <source>
        <dbReference type="EMBL" id="KAI5409708.1"/>
    </source>
</evidence>
<sequence>MGEHVTSHMQSKVGKSFVELGLQVKKIEGPMYLSQRKSAKSNERTPAPTYLRDENGVYAEDLADGSSCSQQGWLKLLMIAYNVTHDVLTLYYDNMNATTMSKNSIQHSWTKHIMCYHLFIRKLVEDKFIDLKHEMQSADKFARDLSDNQFEYVRGKLGIVILEELWQLMWSGKGNKNIVCPIKRKSQINDELFPNIGNSIYANGTLYLNTTLSIFIKPLKEPLLGQRNFYQKLNNMSQHPSSSGSNPTHHARTPSMEFLDEDVLDVIPLYVIPGDTPGSSSMAGSKQGNIPEKSPHKDDIHFTGRTIKNLVTRILNEEQSDKGVSTPLSRRDPSPEVETQAEKDDDSSKSEKEVADEGLCSLGKNLPSKKPAS</sequence>
<feature type="compositionally biased region" description="Basic and acidic residues" evidence="1">
    <location>
        <begin position="293"/>
        <end position="302"/>
    </location>
</feature>
<proteinExistence type="predicted"/>
<reference evidence="2 3" key="1">
    <citation type="journal article" date="2022" name="Nat. Genet.">
        <title>Improved pea reference genome and pan-genome highlight genomic features and evolutionary characteristics.</title>
        <authorList>
            <person name="Yang T."/>
            <person name="Liu R."/>
            <person name="Luo Y."/>
            <person name="Hu S."/>
            <person name="Wang D."/>
            <person name="Wang C."/>
            <person name="Pandey M.K."/>
            <person name="Ge S."/>
            <person name="Xu Q."/>
            <person name="Li N."/>
            <person name="Li G."/>
            <person name="Huang Y."/>
            <person name="Saxena R.K."/>
            <person name="Ji Y."/>
            <person name="Li M."/>
            <person name="Yan X."/>
            <person name="He Y."/>
            <person name="Liu Y."/>
            <person name="Wang X."/>
            <person name="Xiang C."/>
            <person name="Varshney R.K."/>
            <person name="Ding H."/>
            <person name="Gao S."/>
            <person name="Zong X."/>
        </authorList>
    </citation>
    <scope>NUCLEOTIDE SEQUENCE [LARGE SCALE GENOMIC DNA]</scope>
    <source>
        <strain evidence="2 3">cv. Zhongwan 6</strain>
    </source>
</reference>
<organism evidence="2 3">
    <name type="scientific">Pisum sativum</name>
    <name type="common">Garden pea</name>
    <name type="synonym">Lathyrus oleraceus</name>
    <dbReference type="NCBI Taxonomy" id="3888"/>
    <lineage>
        <taxon>Eukaryota</taxon>
        <taxon>Viridiplantae</taxon>
        <taxon>Streptophyta</taxon>
        <taxon>Embryophyta</taxon>
        <taxon>Tracheophyta</taxon>
        <taxon>Spermatophyta</taxon>
        <taxon>Magnoliopsida</taxon>
        <taxon>eudicotyledons</taxon>
        <taxon>Gunneridae</taxon>
        <taxon>Pentapetalae</taxon>
        <taxon>rosids</taxon>
        <taxon>fabids</taxon>
        <taxon>Fabales</taxon>
        <taxon>Fabaceae</taxon>
        <taxon>Papilionoideae</taxon>
        <taxon>50 kb inversion clade</taxon>
        <taxon>NPAAA clade</taxon>
        <taxon>Hologalegina</taxon>
        <taxon>IRL clade</taxon>
        <taxon>Fabeae</taxon>
        <taxon>Lathyrus</taxon>
    </lineage>
</organism>
<evidence type="ECO:0000313" key="3">
    <source>
        <dbReference type="Proteomes" id="UP001058974"/>
    </source>
</evidence>
<comment type="caution">
    <text evidence="2">The sequence shown here is derived from an EMBL/GenBank/DDBJ whole genome shotgun (WGS) entry which is preliminary data.</text>
</comment>
<feature type="region of interest" description="Disordered" evidence="1">
    <location>
        <begin position="316"/>
        <end position="373"/>
    </location>
</feature>
<protein>
    <submittedName>
        <fullName evidence="2">Uncharacterized protein</fullName>
    </submittedName>
</protein>
<evidence type="ECO:0000256" key="1">
    <source>
        <dbReference type="SAM" id="MobiDB-lite"/>
    </source>
</evidence>
<feature type="region of interest" description="Disordered" evidence="1">
    <location>
        <begin position="276"/>
        <end position="303"/>
    </location>
</feature>
<gene>
    <name evidence="2" type="ORF">KIW84_055235</name>
</gene>
<feature type="region of interest" description="Disordered" evidence="1">
    <location>
        <begin position="234"/>
        <end position="253"/>
    </location>
</feature>
<dbReference type="EMBL" id="JAMSHJ010000005">
    <property type="protein sequence ID" value="KAI5409708.1"/>
    <property type="molecule type" value="Genomic_DNA"/>
</dbReference>
<dbReference type="Gramene" id="Psat05G0523500-T1">
    <property type="protein sequence ID" value="KAI5409708.1"/>
    <property type="gene ID" value="KIW84_055235"/>
</dbReference>
<accession>A0A9D4WV86</accession>
<dbReference type="Proteomes" id="UP001058974">
    <property type="component" value="Chromosome 5"/>
</dbReference>
<feature type="compositionally biased region" description="Basic and acidic residues" evidence="1">
    <location>
        <begin position="329"/>
        <end position="355"/>
    </location>
</feature>
<dbReference type="AlphaFoldDB" id="A0A9D4WV86"/>